<feature type="transmembrane region" description="Helical" evidence="1">
    <location>
        <begin position="445"/>
        <end position="463"/>
    </location>
</feature>
<evidence type="ECO:0000313" key="2">
    <source>
        <dbReference type="EMBL" id="KAJ7027803.1"/>
    </source>
</evidence>
<name>A0AAD6WUI4_9AGAR</name>
<keyword evidence="1" id="KW-1133">Transmembrane helix</keyword>
<proteinExistence type="predicted"/>
<feature type="transmembrane region" description="Helical" evidence="1">
    <location>
        <begin position="372"/>
        <end position="392"/>
    </location>
</feature>
<keyword evidence="3" id="KW-1185">Reference proteome</keyword>
<evidence type="ECO:0000313" key="3">
    <source>
        <dbReference type="Proteomes" id="UP001218188"/>
    </source>
</evidence>
<dbReference type="EMBL" id="JARJCM010000119">
    <property type="protein sequence ID" value="KAJ7027803.1"/>
    <property type="molecule type" value="Genomic_DNA"/>
</dbReference>
<comment type="caution">
    <text evidence="2">The sequence shown here is derived from an EMBL/GenBank/DDBJ whole genome shotgun (WGS) entry which is preliminary data.</text>
</comment>
<dbReference type="AlphaFoldDB" id="A0AAD6WUI4"/>
<accession>A0AAD6WUI4</accession>
<keyword evidence="1" id="KW-0472">Membrane</keyword>
<reference evidence="2" key="1">
    <citation type="submission" date="2023-03" db="EMBL/GenBank/DDBJ databases">
        <title>Massive genome expansion in bonnet fungi (Mycena s.s.) driven by repeated elements and novel gene families across ecological guilds.</title>
        <authorList>
            <consortium name="Lawrence Berkeley National Laboratory"/>
            <person name="Harder C.B."/>
            <person name="Miyauchi S."/>
            <person name="Viragh M."/>
            <person name="Kuo A."/>
            <person name="Thoen E."/>
            <person name="Andreopoulos B."/>
            <person name="Lu D."/>
            <person name="Skrede I."/>
            <person name="Drula E."/>
            <person name="Henrissat B."/>
            <person name="Morin E."/>
            <person name="Kohler A."/>
            <person name="Barry K."/>
            <person name="LaButti K."/>
            <person name="Morin E."/>
            <person name="Salamov A."/>
            <person name="Lipzen A."/>
            <person name="Mereny Z."/>
            <person name="Hegedus B."/>
            <person name="Baldrian P."/>
            <person name="Stursova M."/>
            <person name="Weitz H."/>
            <person name="Taylor A."/>
            <person name="Grigoriev I.V."/>
            <person name="Nagy L.G."/>
            <person name="Martin F."/>
            <person name="Kauserud H."/>
        </authorList>
    </citation>
    <scope>NUCLEOTIDE SEQUENCE</scope>
    <source>
        <strain evidence="2">CBHHK200</strain>
    </source>
</reference>
<gene>
    <name evidence="2" type="ORF">C8F04DRAFT_1292483</name>
</gene>
<dbReference type="Proteomes" id="UP001218188">
    <property type="component" value="Unassembled WGS sequence"/>
</dbReference>
<organism evidence="2 3">
    <name type="scientific">Mycena alexandri</name>
    <dbReference type="NCBI Taxonomy" id="1745969"/>
    <lineage>
        <taxon>Eukaryota</taxon>
        <taxon>Fungi</taxon>
        <taxon>Dikarya</taxon>
        <taxon>Basidiomycota</taxon>
        <taxon>Agaricomycotina</taxon>
        <taxon>Agaricomycetes</taxon>
        <taxon>Agaricomycetidae</taxon>
        <taxon>Agaricales</taxon>
        <taxon>Marasmiineae</taxon>
        <taxon>Mycenaceae</taxon>
        <taxon>Mycena</taxon>
    </lineage>
</organism>
<protein>
    <submittedName>
        <fullName evidence="2">Uncharacterized protein</fullName>
    </submittedName>
</protein>
<keyword evidence="1" id="KW-0812">Transmembrane</keyword>
<feature type="transmembrane region" description="Helical" evidence="1">
    <location>
        <begin position="484"/>
        <end position="514"/>
    </location>
</feature>
<feature type="transmembrane region" description="Helical" evidence="1">
    <location>
        <begin position="404"/>
        <end position="425"/>
    </location>
</feature>
<feature type="transmembrane region" description="Helical" evidence="1">
    <location>
        <begin position="526"/>
        <end position="546"/>
    </location>
</feature>
<evidence type="ECO:0000256" key="1">
    <source>
        <dbReference type="SAM" id="Phobius"/>
    </source>
</evidence>
<sequence length="616" mass="68670">MAKAWARQMVKRRKAEAEERRVLVSTSIPPALSPPPPDRLIRLNARADDASRGIFPVWSFDENGDYIDELAPEPITVPPPLSWSDDFPATAVTTIHTVYTEPVTWAPRDFSALRSESGHPWRTVRRRNHRLLPQRRPFPHSLPKKISTPIPAVVHAVSDDPTPLLPRHVLLADNSLVSNPVLIPNNFHRADEPVPVLVLPRPVPLPWDPYYFMPTEYSTAEKSLPAETFYGVVQTGLALVCAREYPWIDLARARISEIAWGAHPPDKFDEREDVLDLFPPDQLVFLMVLVEICRLEPDFTGFVEPAIADFVNAWLNHCIYVSLLAQATRGICALLALEIAQLFGLVDLLLYPNDLSTDDKFARLYALIARETSITGVLFECQMIMGDVLVIWRLLAIWHERKIVVLLPLLFWSGMIVNMIVHASFCRSGVNNVNYTSLCKGTDVAAPVLSIITNVSVMSLTIWKAWIFRDMVRHALRSEKNNKLFSVFVLLIESGTLYVIMLITDLLVTSLVLGGPESVGRMIDCISGYSTVQFVGIYPTLMIVVLRESIWNQSDDTVDVMSISAARPTRGSGRVGKGDMEGCLSDKGKISTLRFGVAETTSGSSTDGIRGPITSL</sequence>